<feature type="chain" id="PRO_5034592635" evidence="1">
    <location>
        <begin position="21"/>
        <end position="366"/>
    </location>
</feature>
<dbReference type="GO" id="GO:0006644">
    <property type="term" value="P:phospholipid metabolic process"/>
    <property type="evidence" value="ECO:0007669"/>
    <property type="project" value="TreeGrafter"/>
</dbReference>
<dbReference type="SUPFAM" id="SSF52266">
    <property type="entry name" value="SGNH hydrolase"/>
    <property type="match status" value="1"/>
</dbReference>
<dbReference type="PANTHER" id="PTHR21325:SF31">
    <property type="entry name" value="GH22081P-RELATED"/>
    <property type="match status" value="1"/>
</dbReference>
<protein>
    <submittedName>
        <fullName evidence="2">Uncharacterized protein</fullName>
    </submittedName>
</protein>
<organism evidence="2 3">
    <name type="scientific">Thamnidium elegans</name>
    <dbReference type="NCBI Taxonomy" id="101142"/>
    <lineage>
        <taxon>Eukaryota</taxon>
        <taxon>Fungi</taxon>
        <taxon>Fungi incertae sedis</taxon>
        <taxon>Mucoromycota</taxon>
        <taxon>Mucoromycotina</taxon>
        <taxon>Mucoromycetes</taxon>
        <taxon>Mucorales</taxon>
        <taxon>Mucorineae</taxon>
        <taxon>Mucoraceae</taxon>
        <taxon>Thamnidium</taxon>
    </lineage>
</organism>
<dbReference type="EMBL" id="JAEPRE010000016">
    <property type="protein sequence ID" value="KAG2236532.1"/>
    <property type="molecule type" value="Genomic_DNA"/>
</dbReference>
<accession>A0A8H7SYG8</accession>
<sequence>MIKFVELLLLYLITFSLAEAGINVTDISQCPTLSPRTPPTSVHDLRADDIKVIGALGDSITAGFGIMGLNTSLPLIAAKSAAYKEYRGLSYSAGGDIGAFTVPNYIKHYQTNLTGYSVGSHLPELCGATSCDSLYLPNKDELNAAQSGAIARDLDHELDYLLEQGVDYQNDWKMINIQIGSNDMCGACNSSYINDTTPEVFGSYVEAAVERIRNNIPKVLVNLIGTFNVSEVFPLRAGQSYCLPLNKTGESLCPCTTTPGGLEKMGNLNIAYNQKLVDIYNKYQKNKTDDFTVVYQQSNINITGFPIDFFSSNIDCFHPGLKGHQWISKILWNQFFVSQSLKPTVFNFYENETIYCPVDSDRIATN</sequence>
<evidence type="ECO:0000313" key="2">
    <source>
        <dbReference type="EMBL" id="KAG2236532.1"/>
    </source>
</evidence>
<proteinExistence type="predicted"/>
<feature type="signal peptide" evidence="1">
    <location>
        <begin position="1"/>
        <end position="20"/>
    </location>
</feature>
<evidence type="ECO:0000313" key="3">
    <source>
        <dbReference type="Proteomes" id="UP000613177"/>
    </source>
</evidence>
<dbReference type="InterPro" id="IPR038885">
    <property type="entry name" value="PLB1"/>
</dbReference>
<dbReference type="InterPro" id="IPR036514">
    <property type="entry name" value="SGNH_hydro_sf"/>
</dbReference>
<keyword evidence="1" id="KW-0732">Signal</keyword>
<name>A0A8H7SYG8_9FUNG</name>
<dbReference type="AlphaFoldDB" id="A0A8H7SYG8"/>
<dbReference type="Gene3D" id="3.40.50.1110">
    <property type="entry name" value="SGNH hydrolase"/>
    <property type="match status" value="1"/>
</dbReference>
<gene>
    <name evidence="2" type="ORF">INT48_000832</name>
</gene>
<evidence type="ECO:0000256" key="1">
    <source>
        <dbReference type="SAM" id="SignalP"/>
    </source>
</evidence>
<dbReference type="Pfam" id="PF00657">
    <property type="entry name" value="Lipase_GDSL"/>
    <property type="match status" value="1"/>
</dbReference>
<keyword evidence="3" id="KW-1185">Reference proteome</keyword>
<reference evidence="2" key="1">
    <citation type="submission" date="2021-01" db="EMBL/GenBank/DDBJ databases">
        <title>Metabolic potential, ecology and presence of endohyphal bacteria is reflected in genomic diversity of Mucoromycotina.</title>
        <authorList>
            <person name="Muszewska A."/>
            <person name="Okrasinska A."/>
            <person name="Steczkiewicz K."/>
            <person name="Drgas O."/>
            <person name="Orlowska M."/>
            <person name="Perlinska-Lenart U."/>
            <person name="Aleksandrzak-Piekarczyk T."/>
            <person name="Szatraj K."/>
            <person name="Zielenkiewicz U."/>
            <person name="Pilsyk S."/>
            <person name="Malc E."/>
            <person name="Mieczkowski P."/>
            <person name="Kruszewska J.S."/>
            <person name="Biernat P."/>
            <person name="Pawlowska J."/>
        </authorList>
    </citation>
    <scope>NUCLEOTIDE SEQUENCE</scope>
    <source>
        <strain evidence="2">WA0000018081</strain>
    </source>
</reference>
<dbReference type="Proteomes" id="UP000613177">
    <property type="component" value="Unassembled WGS sequence"/>
</dbReference>
<comment type="caution">
    <text evidence="2">The sequence shown here is derived from an EMBL/GenBank/DDBJ whole genome shotgun (WGS) entry which is preliminary data.</text>
</comment>
<dbReference type="InterPro" id="IPR001087">
    <property type="entry name" value="GDSL"/>
</dbReference>
<dbReference type="PANTHER" id="PTHR21325">
    <property type="entry name" value="PHOSPHOLIPASE B, PLB1"/>
    <property type="match status" value="1"/>
</dbReference>
<dbReference type="GO" id="GO:0004620">
    <property type="term" value="F:phospholipase activity"/>
    <property type="evidence" value="ECO:0007669"/>
    <property type="project" value="InterPro"/>
</dbReference>